<feature type="region of interest" description="Disordered" evidence="1">
    <location>
        <begin position="257"/>
        <end position="650"/>
    </location>
</feature>
<protein>
    <submittedName>
        <fullName evidence="2">Uncharacterized protein</fullName>
    </submittedName>
</protein>
<feature type="compositionally biased region" description="Polar residues" evidence="1">
    <location>
        <begin position="130"/>
        <end position="151"/>
    </location>
</feature>
<gene>
    <name evidence="2" type="ORF">ACJMK2_011864</name>
</gene>
<comment type="caution">
    <text evidence="2">The sequence shown here is derived from an EMBL/GenBank/DDBJ whole genome shotgun (WGS) entry which is preliminary data.</text>
</comment>
<reference evidence="2 3" key="1">
    <citation type="submission" date="2024-11" db="EMBL/GenBank/DDBJ databases">
        <title>Chromosome-level genome assembly of the freshwater bivalve Anodonta woodiana.</title>
        <authorList>
            <person name="Chen X."/>
        </authorList>
    </citation>
    <scope>NUCLEOTIDE SEQUENCE [LARGE SCALE GENOMIC DNA]</scope>
    <source>
        <strain evidence="2">MN2024</strain>
        <tissue evidence="2">Gills</tissue>
    </source>
</reference>
<dbReference type="AlphaFoldDB" id="A0ABD3V6C9"/>
<accession>A0ABD3V6C9</accession>
<feature type="compositionally biased region" description="Basic and acidic residues" evidence="1">
    <location>
        <begin position="527"/>
        <end position="650"/>
    </location>
</feature>
<sequence length="650" mass="73968">MTNLVPGSLFHTPGLNRNFTPTPNTVTPKDLDKIYARHSFNGHSWPPDSPVPRVYDVSNTSTRMIVLNNKNRRTSRLRGYDETEYTRVPDPGRHSRASSAKNPRAHRNCYDSSSPYFVPEIETNLDWLNSSNERTQTQDTTSMKSFSSYRSAKSAVNPKRHTSCKVPTDPPEFSTGMSSPILRRRRFHPPRNSMIFNYPEMSPGEKLYLWSMERIYSAKNLMSLKKDQYMQLLERNSRGVHSFHEYLKYMNYIKRPKTAPMPSKTGWSRPMSPTKSVNSVDSTKDNTPKQQKSDKKTRPSSGVSQKSQSDQSESSKSKKQIKPEQEKSESHKVGVSTAQANTGLWSPPRSKQNSRNGSVRSQTSLGSQEGTQREKDTNTKDEPKEETENKKDEEEEYDSDELYFSEDEINEKKTKHKEGVDRPMSRHGHVSSKGSVQEDQKPTDVKQEAADEMDKRSQEHDSRPSTVLSIHGHFERPESGKSISSKDKDVKTQLSINEVEEKKSKSSNKAESLVSIRSNDNQQISSSHRDSVDKDTDKGAGKGEQRAHRDSGGEDSSREENKKIHQAQRDSVEREDEKGEVKRSSGEIHVARRGSVEREDEKGEVKRSSGEIHVARRGSTESEDDSRAQRDSFDADDDRRENKDVDSIEF</sequence>
<feature type="compositionally biased region" description="Polar residues" evidence="1">
    <location>
        <begin position="271"/>
        <end position="281"/>
    </location>
</feature>
<feature type="compositionally biased region" description="Basic and acidic residues" evidence="1">
    <location>
        <begin position="313"/>
        <end position="332"/>
    </location>
</feature>
<feature type="region of interest" description="Disordered" evidence="1">
    <location>
        <begin position="75"/>
        <end position="109"/>
    </location>
</feature>
<feature type="compositionally biased region" description="Polar residues" evidence="1">
    <location>
        <begin position="336"/>
        <end position="370"/>
    </location>
</feature>
<name>A0ABD3V6C9_SINWO</name>
<evidence type="ECO:0000256" key="1">
    <source>
        <dbReference type="SAM" id="MobiDB-lite"/>
    </source>
</evidence>
<dbReference type="EMBL" id="JBJQND010000013">
    <property type="protein sequence ID" value="KAL3857169.1"/>
    <property type="molecule type" value="Genomic_DNA"/>
</dbReference>
<feature type="compositionally biased region" description="Acidic residues" evidence="1">
    <location>
        <begin position="393"/>
        <end position="409"/>
    </location>
</feature>
<evidence type="ECO:0000313" key="2">
    <source>
        <dbReference type="EMBL" id="KAL3857169.1"/>
    </source>
</evidence>
<organism evidence="2 3">
    <name type="scientific">Sinanodonta woodiana</name>
    <name type="common">Chinese pond mussel</name>
    <name type="synonym">Anodonta woodiana</name>
    <dbReference type="NCBI Taxonomy" id="1069815"/>
    <lineage>
        <taxon>Eukaryota</taxon>
        <taxon>Metazoa</taxon>
        <taxon>Spiralia</taxon>
        <taxon>Lophotrochozoa</taxon>
        <taxon>Mollusca</taxon>
        <taxon>Bivalvia</taxon>
        <taxon>Autobranchia</taxon>
        <taxon>Heteroconchia</taxon>
        <taxon>Palaeoheterodonta</taxon>
        <taxon>Unionida</taxon>
        <taxon>Unionoidea</taxon>
        <taxon>Unionidae</taxon>
        <taxon>Unioninae</taxon>
        <taxon>Sinanodonta</taxon>
    </lineage>
</organism>
<evidence type="ECO:0000313" key="3">
    <source>
        <dbReference type="Proteomes" id="UP001634394"/>
    </source>
</evidence>
<feature type="compositionally biased region" description="Basic and acidic residues" evidence="1">
    <location>
        <begin position="436"/>
        <end position="463"/>
    </location>
</feature>
<feature type="compositionally biased region" description="Basic and acidic residues" evidence="1">
    <location>
        <begin position="78"/>
        <end position="93"/>
    </location>
</feature>
<keyword evidence="3" id="KW-1185">Reference proteome</keyword>
<feature type="compositionally biased region" description="Basic and acidic residues" evidence="1">
    <location>
        <begin position="472"/>
        <end position="491"/>
    </location>
</feature>
<proteinExistence type="predicted"/>
<feature type="compositionally biased region" description="Basic and acidic residues" evidence="1">
    <location>
        <begin position="282"/>
        <end position="297"/>
    </location>
</feature>
<feature type="region of interest" description="Disordered" evidence="1">
    <location>
        <begin position="130"/>
        <end position="178"/>
    </location>
</feature>
<feature type="compositionally biased region" description="Polar residues" evidence="1">
    <location>
        <begin position="515"/>
        <end position="526"/>
    </location>
</feature>
<dbReference type="Proteomes" id="UP001634394">
    <property type="component" value="Unassembled WGS sequence"/>
</dbReference>
<feature type="compositionally biased region" description="Basic and acidic residues" evidence="1">
    <location>
        <begin position="371"/>
        <end position="392"/>
    </location>
</feature>